<feature type="compositionally biased region" description="Acidic residues" evidence="1">
    <location>
        <begin position="116"/>
        <end position="134"/>
    </location>
</feature>
<reference evidence="2" key="1">
    <citation type="submission" date="2021-01" db="EMBL/GenBank/DDBJ databases">
        <authorList>
            <consortium name="Aspergillus chevalieri M1 genome sequencing consortium"/>
            <person name="Kazuki M."/>
            <person name="Futagami T."/>
        </authorList>
    </citation>
    <scope>NUCLEOTIDE SEQUENCE</scope>
    <source>
        <strain evidence="2">M1</strain>
    </source>
</reference>
<dbReference type="RefSeq" id="XP_043138513.1">
    <property type="nucleotide sequence ID" value="XM_043280989.1"/>
</dbReference>
<feature type="region of interest" description="Disordered" evidence="1">
    <location>
        <begin position="227"/>
        <end position="248"/>
    </location>
</feature>
<gene>
    <name evidence="2" type="ORF">ACHE_51189A</name>
</gene>
<evidence type="ECO:0000256" key="1">
    <source>
        <dbReference type="SAM" id="MobiDB-lite"/>
    </source>
</evidence>
<proteinExistence type="predicted"/>
<evidence type="ECO:0008006" key="4">
    <source>
        <dbReference type="Google" id="ProtNLM"/>
    </source>
</evidence>
<accession>A0A7R7ZQS0</accession>
<dbReference type="GO" id="GO:0033768">
    <property type="term" value="C:SUMO-targeted ubiquitin ligase complex"/>
    <property type="evidence" value="ECO:0007669"/>
    <property type="project" value="TreeGrafter"/>
</dbReference>
<keyword evidence="3" id="KW-1185">Reference proteome</keyword>
<sequence length="332" mass="36872">MSEGVEILAARSRKRPHSRMSQTSSATPGQSPWPPSSMSSSSTSHRPLQLPTRYPGDGLDFRRPVTSNNEEVIDLTEEPDSPPQPRPQRQQESHTRHRHHTRLPRFGRNIMQDVVDLVEDDDDDDGDEDDDEVQEVGQGIPPSSPEVEFVSATTRTPVAPPRSEGHLWRMLQGNSLASFVMSSEAFRRPIPWASGLFGRQPHDVDSLFIGGTSGDLDIEYPVSTTTADRRPQADTYKAPSPAPEGFTRNAKEDGEVVVCPNCDQELGTGDEIKSQIWVVKKCGHVYCGECTRHRALSKAKKAPQRTKPFSKCRADDCEVPVSAPKSMFQVYL</sequence>
<dbReference type="Proteomes" id="UP000637239">
    <property type="component" value="Chromosome 5"/>
</dbReference>
<dbReference type="AlphaFoldDB" id="A0A7R7ZQS0"/>
<evidence type="ECO:0000313" key="2">
    <source>
        <dbReference type="EMBL" id="BCR89991.1"/>
    </source>
</evidence>
<feature type="compositionally biased region" description="Low complexity" evidence="1">
    <location>
        <begin position="36"/>
        <end position="47"/>
    </location>
</feature>
<organism evidence="2 3">
    <name type="scientific">Aspergillus chevalieri</name>
    <name type="common">Eurotium chevalieri</name>
    <dbReference type="NCBI Taxonomy" id="182096"/>
    <lineage>
        <taxon>Eukaryota</taxon>
        <taxon>Fungi</taxon>
        <taxon>Dikarya</taxon>
        <taxon>Ascomycota</taxon>
        <taxon>Pezizomycotina</taxon>
        <taxon>Eurotiomycetes</taxon>
        <taxon>Eurotiomycetidae</taxon>
        <taxon>Eurotiales</taxon>
        <taxon>Aspergillaceae</taxon>
        <taxon>Aspergillus</taxon>
        <taxon>Aspergillus subgen. Aspergillus</taxon>
    </lineage>
</organism>
<feature type="region of interest" description="Disordered" evidence="1">
    <location>
        <begin position="1"/>
        <end position="147"/>
    </location>
</feature>
<protein>
    <recommendedName>
        <fullName evidence="4">RING finger domain protein</fullName>
    </recommendedName>
</protein>
<feature type="compositionally biased region" description="Basic residues" evidence="1">
    <location>
        <begin position="95"/>
        <end position="105"/>
    </location>
</feature>
<dbReference type="EMBL" id="AP024420">
    <property type="protein sequence ID" value="BCR89991.1"/>
    <property type="molecule type" value="Genomic_DNA"/>
</dbReference>
<dbReference type="GO" id="GO:0004842">
    <property type="term" value="F:ubiquitin-protein transferase activity"/>
    <property type="evidence" value="ECO:0007669"/>
    <property type="project" value="TreeGrafter"/>
</dbReference>
<evidence type="ECO:0000313" key="3">
    <source>
        <dbReference type="Proteomes" id="UP000637239"/>
    </source>
</evidence>
<dbReference type="PANTHER" id="PTHR28042:SF1">
    <property type="entry name" value="E3 UBIQUITIN-PROTEIN LIGASE COMPLEX SLX5-SLX8 SUBUNIT SLX5"/>
    <property type="match status" value="1"/>
</dbReference>
<dbReference type="KEGG" id="ache:ACHE_51189A"/>
<reference evidence="2" key="2">
    <citation type="submission" date="2021-02" db="EMBL/GenBank/DDBJ databases">
        <title>Aspergillus chevalieri M1 genome sequence.</title>
        <authorList>
            <person name="Kadooka C."/>
            <person name="Mori K."/>
            <person name="Futagami T."/>
        </authorList>
    </citation>
    <scope>NUCLEOTIDE SEQUENCE</scope>
    <source>
        <strain evidence="2">M1</strain>
    </source>
</reference>
<name>A0A7R7ZQS0_ASPCH</name>
<dbReference type="InterPro" id="IPR038886">
    <property type="entry name" value="E3_SLX5/Rfp1"/>
</dbReference>
<feature type="compositionally biased region" description="Acidic residues" evidence="1">
    <location>
        <begin position="71"/>
        <end position="80"/>
    </location>
</feature>
<dbReference type="GeneID" id="66984349"/>
<dbReference type="PANTHER" id="PTHR28042">
    <property type="entry name" value="E3 UBIQUITIN-PROTEIN LIGASE COMPLEX SLX5-SLX8 SUBUNIT SLX5"/>
    <property type="match status" value="1"/>
</dbReference>